<evidence type="ECO:0000256" key="3">
    <source>
        <dbReference type="ARBA" id="ARBA00023002"/>
    </source>
</evidence>
<dbReference type="PROSITE" id="PS00062">
    <property type="entry name" value="ALDOKETO_REDUCTASE_2"/>
    <property type="match status" value="1"/>
</dbReference>
<evidence type="ECO:0000256" key="2">
    <source>
        <dbReference type="ARBA" id="ARBA00022857"/>
    </source>
</evidence>
<proteinExistence type="inferred from homology"/>
<dbReference type="InterPro" id="IPR023210">
    <property type="entry name" value="NADP_OxRdtase_dom"/>
</dbReference>
<comment type="similarity">
    <text evidence="1">Belongs to the aldo/keto reductase family.</text>
</comment>
<accession>A0ABD3R6T2</accession>
<gene>
    <name evidence="5" type="ORF">ACHAXA_002701</name>
</gene>
<feature type="domain" description="NADP-dependent oxidoreductase" evidence="4">
    <location>
        <begin position="115"/>
        <end position="351"/>
    </location>
</feature>
<reference evidence="5 6" key="1">
    <citation type="submission" date="2024-10" db="EMBL/GenBank/DDBJ databases">
        <title>Updated reference genomes for cyclostephanoid diatoms.</title>
        <authorList>
            <person name="Roberts W.R."/>
            <person name="Alverson A.J."/>
        </authorList>
    </citation>
    <scope>NUCLEOTIDE SEQUENCE [LARGE SCALE GENOMIC DNA]</scope>
    <source>
        <strain evidence="5 6">AJA228-03</strain>
    </source>
</reference>
<keyword evidence="3" id="KW-0560">Oxidoreductase</keyword>
<dbReference type="InterPro" id="IPR018170">
    <property type="entry name" value="Aldo/ket_reductase_CS"/>
</dbReference>
<evidence type="ECO:0000256" key="1">
    <source>
        <dbReference type="ARBA" id="ARBA00007905"/>
    </source>
</evidence>
<dbReference type="InterPro" id="IPR020471">
    <property type="entry name" value="AKR"/>
</dbReference>
<dbReference type="Pfam" id="PF00248">
    <property type="entry name" value="Aldo_ket_red"/>
    <property type="match status" value="1"/>
</dbReference>
<dbReference type="FunFam" id="3.20.20.100:FF:000002">
    <property type="entry name" value="2,5-diketo-D-gluconic acid reductase A"/>
    <property type="match status" value="1"/>
</dbReference>
<dbReference type="InterPro" id="IPR036812">
    <property type="entry name" value="NAD(P)_OxRdtase_dom_sf"/>
</dbReference>
<dbReference type="PRINTS" id="PR00069">
    <property type="entry name" value="ALDKETRDTASE"/>
</dbReference>
<protein>
    <recommendedName>
        <fullName evidence="4">NADP-dependent oxidoreductase domain-containing protein</fullName>
    </recommendedName>
</protein>
<dbReference type="GO" id="GO:0016616">
    <property type="term" value="F:oxidoreductase activity, acting on the CH-OH group of donors, NAD or NADP as acceptor"/>
    <property type="evidence" value="ECO:0007669"/>
    <property type="project" value="UniProtKB-ARBA"/>
</dbReference>
<evidence type="ECO:0000259" key="4">
    <source>
        <dbReference type="Pfam" id="PF00248"/>
    </source>
</evidence>
<name>A0ABD3R6T2_9STRA</name>
<dbReference type="Proteomes" id="UP001530377">
    <property type="component" value="Unassembled WGS sequence"/>
</dbReference>
<dbReference type="Gene3D" id="3.20.20.100">
    <property type="entry name" value="NADP-dependent oxidoreductase domain"/>
    <property type="match status" value="1"/>
</dbReference>
<keyword evidence="2" id="KW-0521">NADP</keyword>
<evidence type="ECO:0000313" key="6">
    <source>
        <dbReference type="Proteomes" id="UP001530377"/>
    </source>
</evidence>
<comment type="caution">
    <text evidence="5">The sequence shown here is derived from an EMBL/GenBank/DDBJ whole genome shotgun (WGS) entry which is preliminary data.</text>
</comment>
<organism evidence="5 6">
    <name type="scientific">Cyclostephanos tholiformis</name>
    <dbReference type="NCBI Taxonomy" id="382380"/>
    <lineage>
        <taxon>Eukaryota</taxon>
        <taxon>Sar</taxon>
        <taxon>Stramenopiles</taxon>
        <taxon>Ochrophyta</taxon>
        <taxon>Bacillariophyta</taxon>
        <taxon>Coscinodiscophyceae</taxon>
        <taxon>Thalassiosirophycidae</taxon>
        <taxon>Stephanodiscales</taxon>
        <taxon>Stephanodiscaceae</taxon>
        <taxon>Cyclostephanos</taxon>
    </lineage>
</organism>
<dbReference type="CDD" id="cd19071">
    <property type="entry name" value="AKR_AKR1-5-like"/>
    <property type="match status" value="1"/>
</dbReference>
<dbReference type="PANTHER" id="PTHR43827:SF3">
    <property type="entry name" value="NADP-DEPENDENT OXIDOREDUCTASE DOMAIN-CONTAINING PROTEIN"/>
    <property type="match status" value="1"/>
</dbReference>
<dbReference type="SUPFAM" id="SSF51430">
    <property type="entry name" value="NAD(P)-linked oxidoreductase"/>
    <property type="match status" value="1"/>
</dbReference>
<dbReference type="EMBL" id="JALLPB020000495">
    <property type="protein sequence ID" value="KAL3808534.1"/>
    <property type="molecule type" value="Genomic_DNA"/>
</dbReference>
<dbReference type="PANTHER" id="PTHR43827">
    <property type="entry name" value="2,5-DIKETO-D-GLUCONIC ACID REDUCTASE"/>
    <property type="match status" value="1"/>
</dbReference>
<keyword evidence="6" id="KW-1185">Reference proteome</keyword>
<sequence length="388" mass="42353">MKVPLKAVQILFASAVSSSSSTFAATFVARSAGAIASAFIANNSSKSSTIRKTTSSSSSYPRQGHTMALASFPTIPLRDGTPHPAIGFGTYKVGFVPASSSSLVAGGNSAPSDVGSQVSACDCIGDALEVGYRFIECAEFYGNEAEVGRAIKASGISRDELFLCSKVWTTTIEKGEDAIRAQLDKTLADLGTDYVDLYLIHWPVPGKHVEAYKTLEKLQRDGKVRNIGVSNYAVEDYMELLEGGITTMPAVNQIEINPFLYRKNTIDYFRKEGVVLQSYRSLRDGKAMDHPVLVRIGATHSRSPAQILGRWCIQHGFVYVPKSVKVERMAENARVFDFELSEEEMEELDGLTTAEALDTFKSLYQKCVNRDTTKDGTMEGVKMNITVD</sequence>
<evidence type="ECO:0000313" key="5">
    <source>
        <dbReference type="EMBL" id="KAL3808534.1"/>
    </source>
</evidence>
<dbReference type="AlphaFoldDB" id="A0ABD3R6T2"/>